<sequence length="179" mass="19159">MPGYACAEMPGLGSAAIPAVRADDHVRGDAAAPLVVVYGDFTCPRCAVAWERLAGEPVLLVFRHFALKAKHPRAVALAHAAEAAGRQEAFWPWAQATYAEQGRLDDPHLWARVERLGLDLDRFEADRRDAEVAARVAADVRDALRAGATATPTVFVDGVGHPGPPEDALLARLRARAAP</sequence>
<dbReference type="InterPro" id="IPR036249">
    <property type="entry name" value="Thioredoxin-like_sf"/>
</dbReference>
<dbReference type="InterPro" id="IPR012336">
    <property type="entry name" value="Thioredoxin-like_fold"/>
</dbReference>
<accession>A0A6J4TG26</accession>
<reference evidence="2" key="1">
    <citation type="submission" date="2020-02" db="EMBL/GenBank/DDBJ databases">
        <authorList>
            <person name="Meier V. D."/>
        </authorList>
    </citation>
    <scope>NUCLEOTIDE SEQUENCE</scope>
    <source>
        <strain evidence="2">AVDCRST_MAG13</strain>
    </source>
</reference>
<gene>
    <name evidence="2" type="ORF">AVDCRST_MAG13-3421</name>
</gene>
<dbReference type="SUPFAM" id="SSF52833">
    <property type="entry name" value="Thioredoxin-like"/>
    <property type="match status" value="1"/>
</dbReference>
<dbReference type="Pfam" id="PF13462">
    <property type="entry name" value="Thioredoxin_4"/>
    <property type="match status" value="1"/>
</dbReference>
<dbReference type="Gene3D" id="3.40.30.10">
    <property type="entry name" value="Glutaredoxin"/>
    <property type="match status" value="1"/>
</dbReference>
<protein>
    <recommendedName>
        <fullName evidence="1">Thioredoxin-like fold domain-containing protein</fullName>
    </recommendedName>
</protein>
<dbReference type="AlphaFoldDB" id="A0A6J4TG26"/>
<evidence type="ECO:0000259" key="1">
    <source>
        <dbReference type="Pfam" id="PF13462"/>
    </source>
</evidence>
<organism evidence="2">
    <name type="scientific">uncultured Solirubrobacteraceae bacterium</name>
    <dbReference type="NCBI Taxonomy" id="1162706"/>
    <lineage>
        <taxon>Bacteria</taxon>
        <taxon>Bacillati</taxon>
        <taxon>Actinomycetota</taxon>
        <taxon>Thermoleophilia</taxon>
        <taxon>Solirubrobacterales</taxon>
        <taxon>Solirubrobacteraceae</taxon>
        <taxon>environmental samples</taxon>
    </lineage>
</organism>
<name>A0A6J4TG26_9ACTN</name>
<feature type="domain" description="Thioredoxin-like fold" evidence="1">
    <location>
        <begin position="23"/>
        <end position="163"/>
    </location>
</feature>
<proteinExistence type="predicted"/>
<dbReference type="EMBL" id="CADCVO010000540">
    <property type="protein sequence ID" value="CAA9521762.1"/>
    <property type="molecule type" value="Genomic_DNA"/>
</dbReference>
<evidence type="ECO:0000313" key="2">
    <source>
        <dbReference type="EMBL" id="CAA9521762.1"/>
    </source>
</evidence>